<gene>
    <name evidence="3" type="ORF">Bfra_002711</name>
</gene>
<sequence length="189" mass="21968">MNAEAQYFQYLAQSAGTDSRVRRYPAESAIVNNEEYPRVSSHISSERRRQTSEFTDWDFLSEWERSTQPKKGILGFRNETSENLASNQRKPISECGTHPHKSTQEIDPQHKKSRMNNRMFQKYVIPASILIGALIFSILSHPFLSVAENFVKNVLEAFLVLFVFHPDQLCALIEILFGHFRRLENFPQF</sequence>
<dbReference type="AlphaFoldDB" id="A0A8H6AZF3"/>
<keyword evidence="2" id="KW-0472">Membrane</keyword>
<keyword evidence="2" id="KW-1133">Transmembrane helix</keyword>
<dbReference type="OrthoDB" id="3548406at2759"/>
<evidence type="ECO:0000256" key="2">
    <source>
        <dbReference type="SAM" id="Phobius"/>
    </source>
</evidence>
<evidence type="ECO:0000256" key="1">
    <source>
        <dbReference type="SAM" id="MobiDB-lite"/>
    </source>
</evidence>
<feature type="region of interest" description="Disordered" evidence="1">
    <location>
        <begin position="83"/>
        <end position="110"/>
    </location>
</feature>
<comment type="caution">
    <text evidence="3">The sequence shown here is derived from an EMBL/GenBank/DDBJ whole genome shotgun (WGS) entry which is preliminary data.</text>
</comment>
<keyword evidence="2" id="KW-0812">Transmembrane</keyword>
<protein>
    <submittedName>
        <fullName evidence="3">Uncharacterized protein</fullName>
    </submittedName>
</protein>
<reference evidence="3 4" key="1">
    <citation type="journal article" date="2020" name="Phytopathology">
        <title>A high-quality genome resource of Botrytis fragariae, a new and rapidly spreading fungal pathogen causing strawberry gray mold in the U.S.A.</title>
        <authorList>
            <person name="Wu Y."/>
            <person name="Saski C.A."/>
            <person name="Schnabel G."/>
            <person name="Xiao S."/>
            <person name="Hu M."/>
        </authorList>
    </citation>
    <scope>NUCLEOTIDE SEQUENCE [LARGE SCALE GENOMIC DNA]</scope>
    <source>
        <strain evidence="3 4">BVB16</strain>
    </source>
</reference>
<feature type="transmembrane region" description="Helical" evidence="2">
    <location>
        <begin position="157"/>
        <end position="177"/>
    </location>
</feature>
<keyword evidence="4" id="KW-1185">Reference proteome</keyword>
<evidence type="ECO:0000313" key="4">
    <source>
        <dbReference type="Proteomes" id="UP000531561"/>
    </source>
</evidence>
<dbReference type="Proteomes" id="UP000531561">
    <property type="component" value="Unassembled WGS sequence"/>
</dbReference>
<feature type="transmembrane region" description="Helical" evidence="2">
    <location>
        <begin position="123"/>
        <end position="145"/>
    </location>
</feature>
<evidence type="ECO:0000313" key="3">
    <source>
        <dbReference type="EMBL" id="KAF5876307.1"/>
    </source>
</evidence>
<dbReference type="RefSeq" id="XP_037195253.1">
    <property type="nucleotide sequence ID" value="XM_037333125.1"/>
</dbReference>
<name>A0A8H6AZF3_9HELO</name>
<organism evidence="3 4">
    <name type="scientific">Botrytis fragariae</name>
    <dbReference type="NCBI Taxonomy" id="1964551"/>
    <lineage>
        <taxon>Eukaryota</taxon>
        <taxon>Fungi</taxon>
        <taxon>Dikarya</taxon>
        <taxon>Ascomycota</taxon>
        <taxon>Pezizomycotina</taxon>
        <taxon>Leotiomycetes</taxon>
        <taxon>Helotiales</taxon>
        <taxon>Sclerotiniaceae</taxon>
        <taxon>Botrytis</taxon>
    </lineage>
</organism>
<proteinExistence type="predicted"/>
<dbReference type="GeneID" id="59256817"/>
<dbReference type="EMBL" id="JABFCT010000004">
    <property type="protein sequence ID" value="KAF5876307.1"/>
    <property type="molecule type" value="Genomic_DNA"/>
</dbReference>
<accession>A0A8H6AZF3</accession>